<dbReference type="PANTHER" id="PTHR43687:SF1">
    <property type="entry name" value="FERREDOXIN III"/>
    <property type="match status" value="1"/>
</dbReference>
<reference evidence="6 7" key="1">
    <citation type="submission" date="2018-09" db="EMBL/GenBank/DDBJ databases">
        <title>Profundibacter amoris BAR1 gen. nov., sp. nov., a new member of the Roseobacter clade isolated at Lokis Castle Vent Field on the Arctic Mid-Oceanic Ridge.</title>
        <authorList>
            <person name="Le Moine Bauer S."/>
            <person name="Sjoeberg A.G."/>
            <person name="L'Haridon S."/>
            <person name="Stokke R."/>
            <person name="Roalkvam I."/>
            <person name="Steen I.H."/>
            <person name="Dahle H."/>
        </authorList>
    </citation>
    <scope>NUCLEOTIDE SEQUENCE [LARGE SCALE GENOMIC DNA]</scope>
    <source>
        <strain evidence="6 7">BAR1</strain>
    </source>
</reference>
<dbReference type="Pfam" id="PF12838">
    <property type="entry name" value="Fer4_7"/>
    <property type="match status" value="2"/>
</dbReference>
<dbReference type="InterPro" id="IPR017896">
    <property type="entry name" value="4Fe4S_Fe-S-bd"/>
</dbReference>
<accession>A0A347UGL1</accession>
<keyword evidence="2" id="KW-0479">Metal-binding</keyword>
<dbReference type="InterPro" id="IPR017900">
    <property type="entry name" value="4Fe4S_Fe_S_CS"/>
</dbReference>
<keyword evidence="4" id="KW-0411">Iron-sulfur</keyword>
<dbReference type="RefSeq" id="WP_118942645.1">
    <property type="nucleotide sequence ID" value="NZ_CP032125.1"/>
</dbReference>
<evidence type="ECO:0000256" key="4">
    <source>
        <dbReference type="ARBA" id="ARBA00023014"/>
    </source>
</evidence>
<keyword evidence="7" id="KW-1185">Reference proteome</keyword>
<dbReference type="AlphaFoldDB" id="A0A347UGL1"/>
<evidence type="ECO:0000313" key="7">
    <source>
        <dbReference type="Proteomes" id="UP000261704"/>
    </source>
</evidence>
<keyword evidence="3" id="KW-0408">Iron</keyword>
<dbReference type="PROSITE" id="PS51379">
    <property type="entry name" value="4FE4S_FER_2"/>
    <property type="match status" value="3"/>
</dbReference>
<dbReference type="EMBL" id="CP032125">
    <property type="protein sequence ID" value="AXX97989.1"/>
    <property type="molecule type" value="Genomic_DNA"/>
</dbReference>
<feature type="domain" description="4Fe-4S ferredoxin-type" evidence="5">
    <location>
        <begin position="255"/>
        <end position="285"/>
    </location>
</feature>
<evidence type="ECO:0000313" key="6">
    <source>
        <dbReference type="EMBL" id="AXX97989.1"/>
    </source>
</evidence>
<dbReference type="KEGG" id="pamo:BAR1_08615"/>
<evidence type="ECO:0000256" key="2">
    <source>
        <dbReference type="ARBA" id="ARBA00022723"/>
    </source>
</evidence>
<name>A0A347UGL1_9RHOB</name>
<sequence length="336" mass="36359">MNRTDSTRIHIDGAACVRSRLLLAGCDACQRICPVDAIDLGARRPKVDTLSCTGCGACVAVCMEGVFSQPAPLPKPQGDTMLVQCRCHSQAKNIPATNCIHSIGLNDLARMWLDGVRHLLVATGGCPTCEAAPMVWIETAVADFNQLADSRALPGIEMAIASKRDMARWHQALDAPDPSRRAFLRRFVAPPANETPDPEDTPLHKFLIQGHAPDPAKTLYPFSPHIDATRCTGCDDCVNICPHDALTLIKAQNGKSLYHCAPERCTGCQLCSDICDVQAVGVQGMGHRGADILLTRFHCRACGVETHSTSAQAPENGLCRICQHTDHHKKLFVVLD</sequence>
<feature type="domain" description="4Fe-4S ferredoxin-type" evidence="5">
    <location>
        <begin position="222"/>
        <end position="251"/>
    </location>
</feature>
<feature type="domain" description="4Fe-4S ferredoxin-type" evidence="5">
    <location>
        <begin position="43"/>
        <end position="72"/>
    </location>
</feature>
<evidence type="ECO:0000256" key="3">
    <source>
        <dbReference type="ARBA" id="ARBA00023004"/>
    </source>
</evidence>
<gene>
    <name evidence="6" type="ORF">BAR1_08615</name>
</gene>
<proteinExistence type="predicted"/>
<keyword evidence="1" id="KW-0004">4Fe-4S</keyword>
<protein>
    <submittedName>
        <fullName evidence="6">4Fe-4S dicluster domain-containing protein</fullName>
    </submittedName>
</protein>
<dbReference type="GO" id="GO:0051539">
    <property type="term" value="F:4 iron, 4 sulfur cluster binding"/>
    <property type="evidence" value="ECO:0007669"/>
    <property type="project" value="UniProtKB-KW"/>
</dbReference>
<dbReference type="GO" id="GO:0046872">
    <property type="term" value="F:metal ion binding"/>
    <property type="evidence" value="ECO:0007669"/>
    <property type="project" value="UniProtKB-KW"/>
</dbReference>
<dbReference type="OrthoDB" id="9800445at2"/>
<dbReference type="SUPFAM" id="SSF54862">
    <property type="entry name" value="4Fe-4S ferredoxins"/>
    <property type="match status" value="2"/>
</dbReference>
<organism evidence="6 7">
    <name type="scientific">Profundibacter amoris</name>
    <dbReference type="NCBI Taxonomy" id="2171755"/>
    <lineage>
        <taxon>Bacteria</taxon>
        <taxon>Pseudomonadati</taxon>
        <taxon>Pseudomonadota</taxon>
        <taxon>Alphaproteobacteria</taxon>
        <taxon>Rhodobacterales</taxon>
        <taxon>Paracoccaceae</taxon>
        <taxon>Profundibacter</taxon>
    </lineage>
</organism>
<dbReference type="Gene3D" id="3.30.70.20">
    <property type="match status" value="2"/>
</dbReference>
<dbReference type="PROSITE" id="PS00198">
    <property type="entry name" value="4FE4S_FER_1"/>
    <property type="match status" value="1"/>
</dbReference>
<dbReference type="Proteomes" id="UP000261704">
    <property type="component" value="Chromosome"/>
</dbReference>
<dbReference type="PANTHER" id="PTHR43687">
    <property type="entry name" value="ADENYLYLSULFATE REDUCTASE, BETA SUBUNIT"/>
    <property type="match status" value="1"/>
</dbReference>
<evidence type="ECO:0000259" key="5">
    <source>
        <dbReference type="PROSITE" id="PS51379"/>
    </source>
</evidence>
<evidence type="ECO:0000256" key="1">
    <source>
        <dbReference type="ARBA" id="ARBA00022485"/>
    </source>
</evidence>
<dbReference type="InterPro" id="IPR050572">
    <property type="entry name" value="Fe-S_Ferredoxin"/>
</dbReference>